<evidence type="ECO:0000313" key="4">
    <source>
        <dbReference type="Proteomes" id="UP000256310"/>
    </source>
</evidence>
<dbReference type="SUPFAM" id="SSF48452">
    <property type="entry name" value="TPR-like"/>
    <property type="match status" value="1"/>
</dbReference>
<protein>
    <submittedName>
        <fullName evidence="3">Glycosyltransferase involved in cell wall biosynthesis</fullName>
    </submittedName>
</protein>
<keyword evidence="4" id="KW-1185">Reference proteome</keyword>
<evidence type="ECO:0000259" key="2">
    <source>
        <dbReference type="Pfam" id="PF13439"/>
    </source>
</evidence>
<dbReference type="GO" id="GO:0016757">
    <property type="term" value="F:glycosyltransferase activity"/>
    <property type="evidence" value="ECO:0007669"/>
    <property type="project" value="InterPro"/>
</dbReference>
<reference evidence="3 4" key="1">
    <citation type="submission" date="2018-07" db="EMBL/GenBank/DDBJ databases">
        <title>Genomic Encyclopedia of Type Strains, Phase IV (KMG-IV): sequencing the most valuable type-strain genomes for metagenomic binning, comparative biology and taxonomic classification.</title>
        <authorList>
            <person name="Goeker M."/>
        </authorList>
    </citation>
    <scope>NUCLEOTIDE SEQUENCE [LARGE SCALE GENOMIC DNA]</scope>
    <source>
        <strain evidence="3 4">DSM 26725</strain>
    </source>
</reference>
<comment type="caution">
    <text evidence="3">The sequence shown here is derived from an EMBL/GenBank/DDBJ whole genome shotgun (WGS) entry which is preliminary data.</text>
</comment>
<evidence type="ECO:0000313" key="3">
    <source>
        <dbReference type="EMBL" id="RED16031.1"/>
    </source>
</evidence>
<dbReference type="Gene3D" id="1.25.40.10">
    <property type="entry name" value="Tetratricopeptide repeat domain"/>
    <property type="match status" value="1"/>
</dbReference>
<proteinExistence type="predicted"/>
<accession>A0A3D9FG10</accession>
<sequence length="658" mass="71234">MADPLTEALERGVLDSVAVALSEEEALTEAAALVEEADRGDYTPWLLSRAIDIAVQFPDNERPQLYVGKLLNLSGDAESARLCWRSMIERFPSSYNIFPEYLRTVLKASGTAAATQILASHMAATHSENDPANALLIARCLALLDNRDEALALLQKAEPSGNLAAEIAMEKARLLRMAGQFDEAVSLLENSESSAIDPEFSRDMRLAARLFSGPHAAGPPSVAALDMLLKSAIERRRNRPPASPERTIGGVILIGGSLGGGGAERQLANTALGLSANAGQHDRIHGPVSIFCRKLDRRRSNDFYLARLEKANIRVSDYLSAQPWGGSPDSSILAPSRELIALLPPRMREGVIRLTELLRYEAPDVVQIWQDGMIFAAGLAALMANVPRIILNVRTMPPNNRKDRQKPEQQTLYRGLLSAQGVTLTANSRIAASAYEEWLDLPSGSVATVANGVDPLPQDAPEDERARWERFDRQAGGTGFIFGGVMRFDDNKRPLLWLEICTAMARKDPQARFIIAGSGPLRGAAEAFARSAGIGNRTLFVGRTTHVGFWLGKMDALGLTSRHEGVPNALIEAQLAGVPVITTPAGGALEAVAPHPANLVMASAELPDPQEAATHLLALSRRDGEKRHAIRADLATWASNQFAMARMTERTLDIFAAR</sequence>
<dbReference type="InterPro" id="IPR028098">
    <property type="entry name" value="Glyco_trans_4-like_N"/>
</dbReference>
<organism evidence="3 4">
    <name type="scientific">Parasphingopyxis lamellibrachiae</name>
    <dbReference type="NCBI Taxonomy" id="680125"/>
    <lineage>
        <taxon>Bacteria</taxon>
        <taxon>Pseudomonadati</taxon>
        <taxon>Pseudomonadota</taxon>
        <taxon>Alphaproteobacteria</taxon>
        <taxon>Sphingomonadales</taxon>
        <taxon>Sphingomonadaceae</taxon>
        <taxon>Parasphingopyxis</taxon>
    </lineage>
</organism>
<dbReference type="InterPro" id="IPR001296">
    <property type="entry name" value="Glyco_trans_1"/>
</dbReference>
<keyword evidence="3" id="KW-0808">Transferase</keyword>
<dbReference type="PANTHER" id="PTHR12526">
    <property type="entry name" value="GLYCOSYLTRANSFERASE"/>
    <property type="match status" value="1"/>
</dbReference>
<dbReference type="Pfam" id="PF00534">
    <property type="entry name" value="Glycos_transf_1"/>
    <property type="match status" value="1"/>
</dbReference>
<dbReference type="Pfam" id="PF13439">
    <property type="entry name" value="Glyco_transf_4"/>
    <property type="match status" value="1"/>
</dbReference>
<dbReference type="SUPFAM" id="SSF53756">
    <property type="entry name" value="UDP-Glycosyltransferase/glycogen phosphorylase"/>
    <property type="match status" value="1"/>
</dbReference>
<dbReference type="InterPro" id="IPR011990">
    <property type="entry name" value="TPR-like_helical_dom_sf"/>
</dbReference>
<feature type="domain" description="Glycosyltransferase subfamily 4-like N-terminal" evidence="2">
    <location>
        <begin position="339"/>
        <end position="455"/>
    </location>
</feature>
<evidence type="ECO:0000259" key="1">
    <source>
        <dbReference type="Pfam" id="PF00534"/>
    </source>
</evidence>
<dbReference type="Proteomes" id="UP000256310">
    <property type="component" value="Unassembled WGS sequence"/>
</dbReference>
<dbReference type="PANTHER" id="PTHR12526:SF636">
    <property type="entry name" value="BLL3647 PROTEIN"/>
    <property type="match status" value="1"/>
</dbReference>
<gene>
    <name evidence="3" type="ORF">DFR46_1041</name>
</gene>
<dbReference type="AlphaFoldDB" id="A0A3D9FG10"/>
<name>A0A3D9FG10_9SPHN</name>
<feature type="domain" description="Glycosyl transferase family 1" evidence="1">
    <location>
        <begin position="474"/>
        <end position="630"/>
    </location>
</feature>
<dbReference type="EMBL" id="QRDP01000004">
    <property type="protein sequence ID" value="RED16031.1"/>
    <property type="molecule type" value="Genomic_DNA"/>
</dbReference>
<dbReference type="Gene3D" id="3.40.50.2000">
    <property type="entry name" value="Glycogen Phosphorylase B"/>
    <property type="match status" value="2"/>
</dbReference>